<accession>A0A2A9EN13</accession>
<dbReference type="Pfam" id="PF03372">
    <property type="entry name" value="Exo_endo_phos"/>
    <property type="match status" value="1"/>
</dbReference>
<keyword evidence="3" id="KW-0378">Hydrolase</keyword>
<dbReference type="GO" id="GO:0004519">
    <property type="term" value="F:endonuclease activity"/>
    <property type="evidence" value="ECO:0007669"/>
    <property type="project" value="UniProtKB-KW"/>
</dbReference>
<evidence type="ECO:0000313" key="4">
    <source>
        <dbReference type="Proteomes" id="UP000222106"/>
    </source>
</evidence>
<protein>
    <submittedName>
        <fullName evidence="3">Endonuclease/exonuclease/phosphatase (EEP) superfamily protein YafD</fullName>
    </submittedName>
</protein>
<gene>
    <name evidence="3" type="ORF">ATJ97_2153</name>
</gene>
<keyword evidence="3" id="KW-0269">Exonuclease</keyword>
<evidence type="ECO:0000259" key="2">
    <source>
        <dbReference type="Pfam" id="PF03372"/>
    </source>
</evidence>
<evidence type="ECO:0000313" key="3">
    <source>
        <dbReference type="EMBL" id="PFG39642.1"/>
    </source>
</evidence>
<keyword evidence="1" id="KW-1133">Transmembrane helix</keyword>
<sequence length="351" mass="36463">MRVIGWLLVLLLGAAAVLTVNPEWLARVNPEWAGLTTTYPLVQVIALRPLLAALFAVVGVVVLIVGVVRKSWFSGGNKSFLLGAVLLGVAAAHAWYVWDRGLANPHELTADRGLREADAGDGTITVLTYNTLEGRTGADDVAALAEETGADVLVLNETSQLQAQQVATYLGADGETFQVFAASAGHEGAADAPTTTLLVSSAMGEYVQTDGPATERVSVRAEPASGVGPVLVGVHAMAPVHETHEAWLTDLEAIVGLCGPGGPDGLILAGDLNATLDHAPLQDLGRCVDAGVEAGLGGIATWPSRLPVFLGSTIDHVLVDPARYDVTAALVAERGRSDHRGVVVRLHPTSP</sequence>
<dbReference type="InterPro" id="IPR005135">
    <property type="entry name" value="Endo/exonuclease/phosphatase"/>
</dbReference>
<dbReference type="AlphaFoldDB" id="A0A2A9EN13"/>
<dbReference type="RefSeq" id="WP_170037377.1">
    <property type="nucleotide sequence ID" value="NZ_PDJI01000004.1"/>
</dbReference>
<feature type="domain" description="Endonuclease/exonuclease/phosphatase" evidence="2">
    <location>
        <begin position="127"/>
        <end position="339"/>
    </location>
</feature>
<comment type="caution">
    <text evidence="3">The sequence shown here is derived from an EMBL/GenBank/DDBJ whole genome shotgun (WGS) entry which is preliminary data.</text>
</comment>
<organism evidence="3 4">
    <name type="scientific">Georgenia soli</name>
    <dbReference type="NCBI Taxonomy" id="638953"/>
    <lineage>
        <taxon>Bacteria</taxon>
        <taxon>Bacillati</taxon>
        <taxon>Actinomycetota</taxon>
        <taxon>Actinomycetes</taxon>
        <taxon>Micrococcales</taxon>
        <taxon>Bogoriellaceae</taxon>
        <taxon>Georgenia</taxon>
    </lineage>
</organism>
<dbReference type="InterPro" id="IPR036691">
    <property type="entry name" value="Endo/exonu/phosph_ase_sf"/>
</dbReference>
<reference evidence="3 4" key="1">
    <citation type="submission" date="2017-10" db="EMBL/GenBank/DDBJ databases">
        <title>Sequencing the genomes of 1000 actinobacteria strains.</title>
        <authorList>
            <person name="Klenk H.-P."/>
        </authorList>
    </citation>
    <scope>NUCLEOTIDE SEQUENCE [LARGE SCALE GENOMIC DNA]</scope>
    <source>
        <strain evidence="3 4">DSM 21838</strain>
    </source>
</reference>
<keyword evidence="3" id="KW-0540">Nuclease</keyword>
<keyword evidence="1" id="KW-0472">Membrane</keyword>
<keyword evidence="3" id="KW-0255">Endonuclease</keyword>
<evidence type="ECO:0000256" key="1">
    <source>
        <dbReference type="SAM" id="Phobius"/>
    </source>
</evidence>
<name>A0A2A9EN13_9MICO</name>
<dbReference type="Proteomes" id="UP000222106">
    <property type="component" value="Unassembled WGS sequence"/>
</dbReference>
<keyword evidence="4" id="KW-1185">Reference proteome</keyword>
<keyword evidence="1" id="KW-0812">Transmembrane</keyword>
<dbReference type="EMBL" id="PDJI01000004">
    <property type="protein sequence ID" value="PFG39642.1"/>
    <property type="molecule type" value="Genomic_DNA"/>
</dbReference>
<proteinExistence type="predicted"/>
<dbReference type="Gene3D" id="3.60.10.10">
    <property type="entry name" value="Endonuclease/exonuclease/phosphatase"/>
    <property type="match status" value="1"/>
</dbReference>
<dbReference type="SUPFAM" id="SSF56219">
    <property type="entry name" value="DNase I-like"/>
    <property type="match status" value="1"/>
</dbReference>
<feature type="transmembrane region" description="Helical" evidence="1">
    <location>
        <begin position="46"/>
        <end position="68"/>
    </location>
</feature>
<dbReference type="GO" id="GO:0004527">
    <property type="term" value="F:exonuclease activity"/>
    <property type="evidence" value="ECO:0007669"/>
    <property type="project" value="UniProtKB-KW"/>
</dbReference>
<feature type="transmembrane region" description="Helical" evidence="1">
    <location>
        <begin position="80"/>
        <end position="98"/>
    </location>
</feature>